<protein>
    <submittedName>
        <fullName evidence="1">Uncharacterized protein</fullName>
    </submittedName>
</protein>
<organism evidence="1 2">
    <name type="scientific">Penicillium freii</name>
    <dbReference type="NCBI Taxonomy" id="48697"/>
    <lineage>
        <taxon>Eukaryota</taxon>
        <taxon>Fungi</taxon>
        <taxon>Dikarya</taxon>
        <taxon>Ascomycota</taxon>
        <taxon>Pezizomycotina</taxon>
        <taxon>Eurotiomycetes</taxon>
        <taxon>Eurotiomycetidae</taxon>
        <taxon>Eurotiales</taxon>
        <taxon>Aspergillaceae</taxon>
        <taxon>Penicillium</taxon>
    </lineage>
</organism>
<gene>
    <name evidence="1" type="ORF">ACN42_g2979</name>
</gene>
<evidence type="ECO:0000313" key="2">
    <source>
        <dbReference type="Proteomes" id="UP000055045"/>
    </source>
</evidence>
<dbReference type="AlphaFoldDB" id="A0A117NQJ3"/>
<name>A0A117NQJ3_PENFR</name>
<sequence length="87" mass="10395">MWHIEATYHRCSNWHNFANFRCSFIYTDHIYLFHMLNRYQIHFLMCNALNNASTTRILRTSATLPYHTISSNVSQSHISFSVLDLLR</sequence>
<reference evidence="1 2" key="1">
    <citation type="submission" date="2015-10" db="EMBL/GenBank/DDBJ databases">
        <title>Genome sequencing of Penicillium freii.</title>
        <authorList>
            <person name="Nguyen H.D."/>
            <person name="Visagie C.M."/>
            <person name="Seifert K.A."/>
        </authorList>
    </citation>
    <scope>NUCLEOTIDE SEQUENCE [LARGE SCALE GENOMIC DNA]</scope>
    <source>
        <strain evidence="1 2">DAOM 242723</strain>
    </source>
</reference>
<dbReference type="EMBL" id="LLXE01000056">
    <property type="protein sequence ID" value="KUM64102.1"/>
    <property type="molecule type" value="Genomic_DNA"/>
</dbReference>
<proteinExistence type="predicted"/>
<keyword evidence="2" id="KW-1185">Reference proteome</keyword>
<accession>A0A117NQJ3</accession>
<dbReference type="Proteomes" id="UP000055045">
    <property type="component" value="Unassembled WGS sequence"/>
</dbReference>
<comment type="caution">
    <text evidence="1">The sequence shown here is derived from an EMBL/GenBank/DDBJ whole genome shotgun (WGS) entry which is preliminary data.</text>
</comment>
<evidence type="ECO:0000313" key="1">
    <source>
        <dbReference type="EMBL" id="KUM64102.1"/>
    </source>
</evidence>